<dbReference type="InterPro" id="IPR004101">
    <property type="entry name" value="Mur_ligase_C"/>
</dbReference>
<comment type="pathway">
    <text evidence="2 7 8">Cell wall biogenesis; peptidoglycan biosynthesis.</text>
</comment>
<dbReference type="GO" id="GO:0051301">
    <property type="term" value="P:cell division"/>
    <property type="evidence" value="ECO:0007669"/>
    <property type="project" value="UniProtKB-KW"/>
</dbReference>
<dbReference type="PANTHER" id="PTHR43692">
    <property type="entry name" value="UDP-N-ACETYLMURAMOYLALANINE--D-GLUTAMATE LIGASE"/>
    <property type="match status" value="1"/>
</dbReference>
<dbReference type="InterPro" id="IPR036615">
    <property type="entry name" value="Mur_ligase_C_dom_sf"/>
</dbReference>
<keyword evidence="3 7" id="KW-0963">Cytoplasm</keyword>
<dbReference type="NCBIfam" id="TIGR01087">
    <property type="entry name" value="murD"/>
    <property type="match status" value="1"/>
</dbReference>
<dbReference type="EC" id="6.3.2.9" evidence="7 8"/>
<dbReference type="GO" id="GO:0071555">
    <property type="term" value="P:cell wall organization"/>
    <property type="evidence" value="ECO:0007669"/>
    <property type="project" value="UniProtKB-KW"/>
</dbReference>
<dbReference type="Gene3D" id="3.40.1190.10">
    <property type="entry name" value="Mur-like, catalytic domain"/>
    <property type="match status" value="1"/>
</dbReference>
<protein>
    <recommendedName>
        <fullName evidence="7 8">UDP-N-acetylmuramoylalanine--D-glutamate ligase</fullName>
        <ecNumber evidence="7 8">6.3.2.9</ecNumber>
    </recommendedName>
    <alternativeName>
        <fullName evidence="7">D-glutamic acid-adding enzyme</fullName>
    </alternativeName>
    <alternativeName>
        <fullName evidence="7">UDP-N-acetylmuramoyl-L-alanyl-D-glutamate synthetase</fullName>
    </alternativeName>
</protein>
<evidence type="ECO:0000259" key="9">
    <source>
        <dbReference type="Pfam" id="PF02875"/>
    </source>
</evidence>
<feature type="domain" description="Mur ligase C-terminal" evidence="9">
    <location>
        <begin position="315"/>
        <end position="427"/>
    </location>
</feature>
<dbReference type="Gene3D" id="3.90.190.20">
    <property type="entry name" value="Mur ligase, C-terminal domain"/>
    <property type="match status" value="1"/>
</dbReference>
<evidence type="ECO:0000256" key="8">
    <source>
        <dbReference type="RuleBase" id="RU003664"/>
    </source>
</evidence>
<comment type="subcellular location">
    <subcellularLocation>
        <location evidence="1 7 8">Cytoplasm</location>
    </subcellularLocation>
</comment>
<keyword evidence="7 8" id="KW-0133">Cell shape</keyword>
<evidence type="ECO:0000256" key="5">
    <source>
        <dbReference type="ARBA" id="ARBA00022741"/>
    </source>
</evidence>
<comment type="function">
    <text evidence="7 8">Cell wall formation. Catalyzes the addition of glutamate to the nucleotide precursor UDP-N-acetylmuramoyl-L-alanine (UMA).</text>
</comment>
<dbReference type="Pfam" id="PF02875">
    <property type="entry name" value="Mur_ligase_C"/>
    <property type="match status" value="1"/>
</dbReference>
<organism evidence="11 12">
    <name type="scientific">Plasticicumulans lactativorans</name>
    <dbReference type="NCBI Taxonomy" id="1133106"/>
    <lineage>
        <taxon>Bacteria</taxon>
        <taxon>Pseudomonadati</taxon>
        <taxon>Pseudomonadota</taxon>
        <taxon>Gammaproteobacteria</taxon>
        <taxon>Candidatus Competibacteraceae</taxon>
        <taxon>Plasticicumulans</taxon>
    </lineage>
</organism>
<proteinExistence type="inferred from homology"/>
<dbReference type="GO" id="GO:0005524">
    <property type="term" value="F:ATP binding"/>
    <property type="evidence" value="ECO:0007669"/>
    <property type="project" value="UniProtKB-UniRule"/>
</dbReference>
<evidence type="ECO:0000313" key="12">
    <source>
        <dbReference type="Proteomes" id="UP000295765"/>
    </source>
</evidence>
<keyword evidence="7 8" id="KW-0961">Cell wall biogenesis/degradation</keyword>
<dbReference type="HAMAP" id="MF_00639">
    <property type="entry name" value="MurD"/>
    <property type="match status" value="1"/>
</dbReference>
<dbReference type="InterPro" id="IPR036565">
    <property type="entry name" value="Mur-like_cat_sf"/>
</dbReference>
<evidence type="ECO:0000256" key="4">
    <source>
        <dbReference type="ARBA" id="ARBA00022598"/>
    </source>
</evidence>
<gene>
    <name evidence="7" type="primary">murD</name>
    <name evidence="11" type="ORF">EV699_11679</name>
</gene>
<feature type="domain" description="Mur ligase central" evidence="10">
    <location>
        <begin position="115"/>
        <end position="292"/>
    </location>
</feature>
<dbReference type="InterPro" id="IPR013221">
    <property type="entry name" value="Mur_ligase_cen"/>
</dbReference>
<evidence type="ECO:0000256" key="2">
    <source>
        <dbReference type="ARBA" id="ARBA00004752"/>
    </source>
</evidence>
<keyword evidence="5 7" id="KW-0547">Nucleotide-binding</keyword>
<keyword evidence="6 7" id="KW-0067">ATP-binding</keyword>
<dbReference type="PANTHER" id="PTHR43692:SF1">
    <property type="entry name" value="UDP-N-ACETYLMURAMOYLALANINE--D-GLUTAMATE LIGASE"/>
    <property type="match status" value="1"/>
</dbReference>
<evidence type="ECO:0000256" key="3">
    <source>
        <dbReference type="ARBA" id="ARBA00022490"/>
    </source>
</evidence>
<name>A0A4R2L1L3_9GAMM</name>
<keyword evidence="12" id="KW-1185">Reference proteome</keyword>
<comment type="catalytic activity">
    <reaction evidence="7 8">
        <text>UDP-N-acetyl-alpha-D-muramoyl-L-alanine + D-glutamate + ATP = UDP-N-acetyl-alpha-D-muramoyl-L-alanyl-D-glutamate + ADP + phosphate + H(+)</text>
        <dbReference type="Rhea" id="RHEA:16429"/>
        <dbReference type="ChEBI" id="CHEBI:15378"/>
        <dbReference type="ChEBI" id="CHEBI:29986"/>
        <dbReference type="ChEBI" id="CHEBI:30616"/>
        <dbReference type="ChEBI" id="CHEBI:43474"/>
        <dbReference type="ChEBI" id="CHEBI:83898"/>
        <dbReference type="ChEBI" id="CHEBI:83900"/>
        <dbReference type="ChEBI" id="CHEBI:456216"/>
        <dbReference type="EC" id="6.3.2.9"/>
    </reaction>
</comment>
<comment type="caution">
    <text evidence="11">The sequence shown here is derived from an EMBL/GenBank/DDBJ whole genome shotgun (WGS) entry which is preliminary data.</text>
</comment>
<keyword evidence="7 8" id="KW-0131">Cell cycle</keyword>
<evidence type="ECO:0000256" key="7">
    <source>
        <dbReference type="HAMAP-Rule" id="MF_00639"/>
    </source>
</evidence>
<comment type="similarity">
    <text evidence="7">Belongs to the MurCDEF family.</text>
</comment>
<sequence>MDTWHDLTGLTLVVGLGVSGLSAVRALRALGAEVAVADSRPHPPGLDTLAREHPEVAVHLGGFDAAVFTRAARLLTSPGVALATPAVRAAVAAGIPVWGDIELLARLSTVPVAAITGSNGKSTVTTLLGEMAAAAGRTVAVGGNLGTAALDLWRTTEHAGQRPDLYVLELSSFQLETTASLNAAAATVLNLSPDHMDRYASVWDYAEAKRRVFRGGGVMVVNADDPLVEAMAASDRVVRRFRLGVPGQGEYGTVERDARVWLAHGDEPLLAADELRIGGRHNLANVLACFALGDALGLERAAMTRAARDFAGLAHRTQLVVEGAGVRWFDDSKGTNVGATVAAVAGLSGPLVVIAGGDGKGQDFAPLAAAFAGKVRAAVLIGRDAALVARALDGCVEVHHAGSMDAAVELAARLARPGDSVLLSPACASLDMFKDYAERGRVFAAAARRAAGC</sequence>
<evidence type="ECO:0000256" key="1">
    <source>
        <dbReference type="ARBA" id="ARBA00004496"/>
    </source>
</evidence>
<dbReference type="RefSeq" id="WP_132544185.1">
    <property type="nucleotide sequence ID" value="NZ_SLWY01000016.1"/>
</dbReference>
<dbReference type="SUPFAM" id="SSF53623">
    <property type="entry name" value="MurD-like peptide ligases, catalytic domain"/>
    <property type="match status" value="1"/>
</dbReference>
<dbReference type="OrthoDB" id="9809796at2"/>
<keyword evidence="7 8" id="KW-0573">Peptidoglycan synthesis</keyword>
<dbReference type="SUPFAM" id="SSF53244">
    <property type="entry name" value="MurD-like peptide ligases, peptide-binding domain"/>
    <property type="match status" value="1"/>
</dbReference>
<feature type="binding site" evidence="7">
    <location>
        <begin position="117"/>
        <end position="123"/>
    </location>
    <ligand>
        <name>ATP</name>
        <dbReference type="ChEBI" id="CHEBI:30616"/>
    </ligand>
</feature>
<accession>A0A4R2L1L3</accession>
<keyword evidence="4 7" id="KW-0436">Ligase</keyword>
<dbReference type="Proteomes" id="UP000295765">
    <property type="component" value="Unassembled WGS sequence"/>
</dbReference>
<dbReference type="UniPathway" id="UPA00219"/>
<evidence type="ECO:0000313" key="11">
    <source>
        <dbReference type="EMBL" id="TCO80173.1"/>
    </source>
</evidence>
<reference evidence="11 12" key="1">
    <citation type="submission" date="2019-03" db="EMBL/GenBank/DDBJ databases">
        <title>Genomic Encyclopedia of Type Strains, Phase IV (KMG-IV): sequencing the most valuable type-strain genomes for metagenomic binning, comparative biology and taxonomic classification.</title>
        <authorList>
            <person name="Goeker M."/>
        </authorList>
    </citation>
    <scope>NUCLEOTIDE SEQUENCE [LARGE SCALE GENOMIC DNA]</scope>
    <source>
        <strain evidence="11 12">DSM 25287</strain>
    </source>
</reference>
<dbReference type="SUPFAM" id="SSF51984">
    <property type="entry name" value="MurCD N-terminal domain"/>
    <property type="match status" value="1"/>
</dbReference>
<evidence type="ECO:0000259" key="10">
    <source>
        <dbReference type="Pfam" id="PF08245"/>
    </source>
</evidence>
<dbReference type="EMBL" id="SLWY01000016">
    <property type="protein sequence ID" value="TCO80173.1"/>
    <property type="molecule type" value="Genomic_DNA"/>
</dbReference>
<dbReference type="Gene3D" id="3.40.50.720">
    <property type="entry name" value="NAD(P)-binding Rossmann-like Domain"/>
    <property type="match status" value="1"/>
</dbReference>
<keyword evidence="7 8" id="KW-0132">Cell division</keyword>
<dbReference type="GO" id="GO:0005737">
    <property type="term" value="C:cytoplasm"/>
    <property type="evidence" value="ECO:0007669"/>
    <property type="project" value="UniProtKB-SubCell"/>
</dbReference>
<dbReference type="GO" id="GO:0008360">
    <property type="term" value="P:regulation of cell shape"/>
    <property type="evidence" value="ECO:0007669"/>
    <property type="project" value="UniProtKB-KW"/>
</dbReference>
<dbReference type="AlphaFoldDB" id="A0A4R2L1L3"/>
<dbReference type="Pfam" id="PF08245">
    <property type="entry name" value="Mur_ligase_M"/>
    <property type="match status" value="1"/>
</dbReference>
<dbReference type="InterPro" id="IPR005762">
    <property type="entry name" value="MurD"/>
</dbReference>
<evidence type="ECO:0000256" key="6">
    <source>
        <dbReference type="ARBA" id="ARBA00022840"/>
    </source>
</evidence>
<dbReference type="GO" id="GO:0008764">
    <property type="term" value="F:UDP-N-acetylmuramoylalanine-D-glutamate ligase activity"/>
    <property type="evidence" value="ECO:0007669"/>
    <property type="project" value="UniProtKB-UniRule"/>
</dbReference>
<dbReference type="GO" id="GO:0009252">
    <property type="term" value="P:peptidoglycan biosynthetic process"/>
    <property type="evidence" value="ECO:0007669"/>
    <property type="project" value="UniProtKB-UniRule"/>
</dbReference>
<dbReference type="Pfam" id="PF21799">
    <property type="entry name" value="MurD-like_N"/>
    <property type="match status" value="1"/>
</dbReference>